<dbReference type="AlphaFoldDB" id="A0A4Y2HAF9"/>
<evidence type="ECO:0000313" key="3">
    <source>
        <dbReference type="Proteomes" id="UP000499080"/>
    </source>
</evidence>
<comment type="caution">
    <text evidence="2">The sequence shown here is derived from an EMBL/GenBank/DDBJ whole genome shotgun (WGS) entry which is preliminary data.</text>
</comment>
<reference evidence="2 3" key="1">
    <citation type="journal article" date="2019" name="Sci. Rep.">
        <title>Orb-weaving spider Araneus ventricosus genome elucidates the spidroin gene catalogue.</title>
        <authorList>
            <person name="Kono N."/>
            <person name="Nakamura H."/>
            <person name="Ohtoshi R."/>
            <person name="Moran D.A.P."/>
            <person name="Shinohara A."/>
            <person name="Yoshida Y."/>
            <person name="Fujiwara M."/>
            <person name="Mori M."/>
            <person name="Tomita M."/>
            <person name="Arakawa K."/>
        </authorList>
    </citation>
    <scope>NUCLEOTIDE SEQUENCE [LARGE SCALE GENOMIC DNA]</scope>
</reference>
<name>A0A4Y2HAF9_ARAVE</name>
<sequence>MAVSGSPPSVSNCCDDGYHSGKIVTHNSSVLNDGNHITDGSNNRTAVSDADSTIATSKRNRYDLGCSTT</sequence>
<protein>
    <submittedName>
        <fullName evidence="2">Uncharacterized protein</fullName>
    </submittedName>
</protein>
<keyword evidence="3" id="KW-1185">Reference proteome</keyword>
<dbReference type="EMBL" id="BGPR01001792">
    <property type="protein sequence ID" value="GBM61958.1"/>
    <property type="molecule type" value="Genomic_DNA"/>
</dbReference>
<organism evidence="2 3">
    <name type="scientific">Araneus ventricosus</name>
    <name type="common">Orbweaver spider</name>
    <name type="synonym">Epeira ventricosa</name>
    <dbReference type="NCBI Taxonomy" id="182803"/>
    <lineage>
        <taxon>Eukaryota</taxon>
        <taxon>Metazoa</taxon>
        <taxon>Ecdysozoa</taxon>
        <taxon>Arthropoda</taxon>
        <taxon>Chelicerata</taxon>
        <taxon>Arachnida</taxon>
        <taxon>Araneae</taxon>
        <taxon>Araneomorphae</taxon>
        <taxon>Entelegynae</taxon>
        <taxon>Araneoidea</taxon>
        <taxon>Araneidae</taxon>
        <taxon>Araneus</taxon>
    </lineage>
</organism>
<dbReference type="Proteomes" id="UP000499080">
    <property type="component" value="Unassembled WGS sequence"/>
</dbReference>
<accession>A0A4Y2HAF9</accession>
<gene>
    <name evidence="2" type="ORF">AVEN_60814_1</name>
</gene>
<feature type="compositionally biased region" description="Polar residues" evidence="1">
    <location>
        <begin position="38"/>
        <end position="52"/>
    </location>
</feature>
<proteinExistence type="predicted"/>
<evidence type="ECO:0000256" key="1">
    <source>
        <dbReference type="SAM" id="MobiDB-lite"/>
    </source>
</evidence>
<feature type="region of interest" description="Disordered" evidence="1">
    <location>
        <begin position="28"/>
        <end position="52"/>
    </location>
</feature>
<evidence type="ECO:0000313" key="2">
    <source>
        <dbReference type="EMBL" id="GBM61958.1"/>
    </source>
</evidence>